<feature type="domain" description="HTH luxR-type" evidence="6">
    <location>
        <begin position="152"/>
        <end position="217"/>
    </location>
</feature>
<dbReference type="AlphaFoldDB" id="A0A2P4URU9"/>
<feature type="modified residue" description="4-aspartylphosphate" evidence="5">
    <location>
        <position position="57"/>
    </location>
</feature>
<evidence type="ECO:0000256" key="3">
    <source>
        <dbReference type="ARBA" id="ARBA00023125"/>
    </source>
</evidence>
<sequence length="217" mass="23000">MTAPIRVVIADDDALVRLGLTTMLDGLPDITVVAEAADGAEAAALAAEHAPDVILMDLRMPVLDGVAATAEIRRRPAPPAIIMLTTFDADENVLAALRAGAGGFIVKHTPPAEIVTAIRRAASGEPVLSPSALRSLIDQLTAPSRQSERQQARDALDRLTDSERAVAAIVARGRTNAEIAAELYMSIASVKLHIARMLTKLNVDNRTQLALLVHDAR</sequence>
<dbReference type="RefSeq" id="WP_103562558.1">
    <property type="nucleotide sequence ID" value="NZ_MTBP01000001.1"/>
</dbReference>
<evidence type="ECO:0000313" key="9">
    <source>
        <dbReference type="Proteomes" id="UP000242367"/>
    </source>
</evidence>
<dbReference type="Gene3D" id="3.40.50.2300">
    <property type="match status" value="1"/>
</dbReference>
<dbReference type="PRINTS" id="PR00038">
    <property type="entry name" value="HTHLUXR"/>
</dbReference>
<dbReference type="Pfam" id="PF00072">
    <property type="entry name" value="Response_reg"/>
    <property type="match status" value="1"/>
</dbReference>
<dbReference type="InterPro" id="IPR058245">
    <property type="entry name" value="NreC/VraR/RcsB-like_REC"/>
</dbReference>
<dbReference type="SMART" id="SM00448">
    <property type="entry name" value="REC"/>
    <property type="match status" value="1"/>
</dbReference>
<dbReference type="SUPFAM" id="SSF46894">
    <property type="entry name" value="C-terminal effector domain of the bipartite response regulators"/>
    <property type="match status" value="1"/>
</dbReference>
<dbReference type="PANTHER" id="PTHR43214:SF24">
    <property type="entry name" value="TRANSCRIPTIONAL REGULATORY PROTEIN NARL-RELATED"/>
    <property type="match status" value="1"/>
</dbReference>
<name>A0A2P4URU9_9ACTN</name>
<gene>
    <name evidence="8" type="primary">liaR_6</name>
    <name evidence="8" type="ORF">BTM25_22040</name>
</gene>
<dbReference type="SUPFAM" id="SSF52172">
    <property type="entry name" value="CheY-like"/>
    <property type="match status" value="1"/>
</dbReference>
<comment type="caution">
    <text evidence="8">The sequence shown here is derived from an EMBL/GenBank/DDBJ whole genome shotgun (WGS) entry which is preliminary data.</text>
</comment>
<dbReference type="InterPro" id="IPR000792">
    <property type="entry name" value="Tscrpt_reg_LuxR_C"/>
</dbReference>
<evidence type="ECO:0000259" key="7">
    <source>
        <dbReference type="PROSITE" id="PS50110"/>
    </source>
</evidence>
<evidence type="ECO:0000313" key="8">
    <source>
        <dbReference type="EMBL" id="POM27783.1"/>
    </source>
</evidence>
<dbReference type="GO" id="GO:0000160">
    <property type="term" value="P:phosphorelay signal transduction system"/>
    <property type="evidence" value="ECO:0007669"/>
    <property type="project" value="InterPro"/>
</dbReference>
<dbReference type="GO" id="GO:0006355">
    <property type="term" value="P:regulation of DNA-templated transcription"/>
    <property type="evidence" value="ECO:0007669"/>
    <property type="project" value="InterPro"/>
</dbReference>
<dbReference type="PANTHER" id="PTHR43214">
    <property type="entry name" value="TWO-COMPONENT RESPONSE REGULATOR"/>
    <property type="match status" value="1"/>
</dbReference>
<dbReference type="EMBL" id="MTBP01000001">
    <property type="protein sequence ID" value="POM27783.1"/>
    <property type="molecule type" value="Genomic_DNA"/>
</dbReference>
<reference evidence="8 9" key="1">
    <citation type="journal article" date="2017" name="Chemistry">
        <title>Isolation, Biosynthesis and Chemical Modifications of Rubterolones A-F: Rare Tropolone Alkaloids from Actinomadura sp. 5-2.</title>
        <authorList>
            <person name="Guo H."/>
            <person name="Benndorf R."/>
            <person name="Leichnitz D."/>
            <person name="Klassen J.L."/>
            <person name="Vollmers J."/>
            <person name="Gorls H."/>
            <person name="Steinacker M."/>
            <person name="Weigel C."/>
            <person name="Dahse H.M."/>
            <person name="Kaster A.K."/>
            <person name="de Beer Z.W."/>
            <person name="Poulsen M."/>
            <person name="Beemelmanns C."/>
        </authorList>
    </citation>
    <scope>NUCLEOTIDE SEQUENCE [LARGE SCALE GENOMIC DNA]</scope>
    <source>
        <strain evidence="8 9">5-2</strain>
    </source>
</reference>
<keyword evidence="3" id="KW-0238">DNA-binding</keyword>
<keyword evidence="9" id="KW-1185">Reference proteome</keyword>
<dbReference type="PROSITE" id="PS00622">
    <property type="entry name" value="HTH_LUXR_1"/>
    <property type="match status" value="1"/>
</dbReference>
<keyword evidence="2" id="KW-0805">Transcription regulation</keyword>
<proteinExistence type="predicted"/>
<dbReference type="InterPro" id="IPR039420">
    <property type="entry name" value="WalR-like"/>
</dbReference>
<feature type="domain" description="Response regulatory" evidence="7">
    <location>
        <begin position="6"/>
        <end position="122"/>
    </location>
</feature>
<dbReference type="Pfam" id="PF00196">
    <property type="entry name" value="GerE"/>
    <property type="match status" value="1"/>
</dbReference>
<dbReference type="PROSITE" id="PS50110">
    <property type="entry name" value="RESPONSE_REGULATORY"/>
    <property type="match status" value="1"/>
</dbReference>
<evidence type="ECO:0000256" key="1">
    <source>
        <dbReference type="ARBA" id="ARBA00022553"/>
    </source>
</evidence>
<accession>A0A2P4URU9</accession>
<dbReference type="Proteomes" id="UP000242367">
    <property type="component" value="Unassembled WGS sequence"/>
</dbReference>
<dbReference type="PROSITE" id="PS50043">
    <property type="entry name" value="HTH_LUXR_2"/>
    <property type="match status" value="1"/>
</dbReference>
<dbReference type="InterPro" id="IPR001789">
    <property type="entry name" value="Sig_transdc_resp-reg_receiver"/>
</dbReference>
<dbReference type="InterPro" id="IPR011006">
    <property type="entry name" value="CheY-like_superfamily"/>
</dbReference>
<evidence type="ECO:0000259" key="6">
    <source>
        <dbReference type="PROSITE" id="PS50043"/>
    </source>
</evidence>
<evidence type="ECO:0000256" key="5">
    <source>
        <dbReference type="PROSITE-ProRule" id="PRU00169"/>
    </source>
</evidence>
<evidence type="ECO:0000256" key="4">
    <source>
        <dbReference type="ARBA" id="ARBA00023163"/>
    </source>
</evidence>
<dbReference type="GO" id="GO:0003677">
    <property type="term" value="F:DNA binding"/>
    <property type="evidence" value="ECO:0007669"/>
    <property type="project" value="UniProtKB-KW"/>
</dbReference>
<keyword evidence="4" id="KW-0804">Transcription</keyword>
<dbReference type="InterPro" id="IPR016032">
    <property type="entry name" value="Sig_transdc_resp-reg_C-effctor"/>
</dbReference>
<dbReference type="CDD" id="cd17535">
    <property type="entry name" value="REC_NarL-like"/>
    <property type="match status" value="1"/>
</dbReference>
<dbReference type="CDD" id="cd06170">
    <property type="entry name" value="LuxR_C_like"/>
    <property type="match status" value="1"/>
</dbReference>
<evidence type="ECO:0000256" key="2">
    <source>
        <dbReference type="ARBA" id="ARBA00023015"/>
    </source>
</evidence>
<dbReference type="SMART" id="SM00421">
    <property type="entry name" value="HTH_LUXR"/>
    <property type="match status" value="1"/>
</dbReference>
<organism evidence="8 9">
    <name type="scientific">Actinomadura rubteroloni</name>
    <dbReference type="NCBI Taxonomy" id="1926885"/>
    <lineage>
        <taxon>Bacteria</taxon>
        <taxon>Bacillati</taxon>
        <taxon>Actinomycetota</taxon>
        <taxon>Actinomycetes</taxon>
        <taxon>Streptosporangiales</taxon>
        <taxon>Thermomonosporaceae</taxon>
        <taxon>Actinomadura</taxon>
    </lineage>
</organism>
<keyword evidence="1 5" id="KW-0597">Phosphoprotein</keyword>
<protein>
    <submittedName>
        <fullName evidence="8">Transcriptional regulatory protein LiaR</fullName>
    </submittedName>
</protein>